<evidence type="ECO:0000256" key="3">
    <source>
        <dbReference type="ARBA" id="ARBA00022722"/>
    </source>
</evidence>
<evidence type="ECO:0000256" key="6">
    <source>
        <dbReference type="HAMAP-Rule" id="MF_00337"/>
    </source>
</evidence>
<comment type="subcellular location">
    <subcellularLocation>
        <location evidence="6">Cytoplasm</location>
    </subcellularLocation>
</comment>
<sequence length="74" mass="8396">MENNYTYKDAFDELQEIVSDIESGDVAVDELTEKISRATLLLGICKAKLTASEEEVEKLLKKLEKEDSKNQESE</sequence>
<keyword evidence="3 6" id="KW-0540">Nuclease</keyword>
<dbReference type="HAMAP" id="MF_00337">
    <property type="entry name" value="Exonuc_7_S"/>
    <property type="match status" value="1"/>
</dbReference>
<dbReference type="Proteomes" id="UP001500101">
    <property type="component" value="Unassembled WGS sequence"/>
</dbReference>
<organism evidence="7 8">
    <name type="scientific">Sphingobacterium kyonggiense</name>
    <dbReference type="NCBI Taxonomy" id="714075"/>
    <lineage>
        <taxon>Bacteria</taxon>
        <taxon>Pseudomonadati</taxon>
        <taxon>Bacteroidota</taxon>
        <taxon>Sphingobacteriia</taxon>
        <taxon>Sphingobacteriales</taxon>
        <taxon>Sphingobacteriaceae</taxon>
        <taxon>Sphingobacterium</taxon>
    </lineage>
</organism>
<evidence type="ECO:0000256" key="4">
    <source>
        <dbReference type="ARBA" id="ARBA00022801"/>
    </source>
</evidence>
<dbReference type="NCBIfam" id="TIGR01280">
    <property type="entry name" value="xseB"/>
    <property type="match status" value="1"/>
</dbReference>
<dbReference type="RefSeq" id="WP_344673394.1">
    <property type="nucleotide sequence ID" value="NZ_BAAAZI010000004.1"/>
</dbReference>
<evidence type="ECO:0000256" key="2">
    <source>
        <dbReference type="ARBA" id="ARBA00022490"/>
    </source>
</evidence>
<accession>A0ABP7YEC9</accession>
<evidence type="ECO:0000313" key="8">
    <source>
        <dbReference type="Proteomes" id="UP001500101"/>
    </source>
</evidence>
<proteinExistence type="inferred from homology"/>
<evidence type="ECO:0000256" key="1">
    <source>
        <dbReference type="ARBA" id="ARBA00009998"/>
    </source>
</evidence>
<keyword evidence="2 6" id="KW-0963">Cytoplasm</keyword>
<keyword evidence="4 6" id="KW-0378">Hydrolase</keyword>
<dbReference type="EC" id="3.1.11.6" evidence="6"/>
<comment type="caution">
    <text evidence="7">The sequence shown here is derived from an EMBL/GenBank/DDBJ whole genome shotgun (WGS) entry which is preliminary data.</text>
</comment>
<comment type="catalytic activity">
    <reaction evidence="6">
        <text>Exonucleolytic cleavage in either 5'- to 3'- or 3'- to 5'-direction to yield nucleoside 5'-phosphates.</text>
        <dbReference type="EC" id="3.1.11.6"/>
    </reaction>
</comment>
<keyword evidence="5 6" id="KW-0269">Exonuclease</keyword>
<dbReference type="Gene3D" id="1.10.287.1040">
    <property type="entry name" value="Exonuclease VII, small subunit"/>
    <property type="match status" value="1"/>
</dbReference>
<dbReference type="InterPro" id="IPR003761">
    <property type="entry name" value="Exonuc_VII_S"/>
</dbReference>
<name>A0ABP7YEC9_9SPHI</name>
<evidence type="ECO:0000313" key="7">
    <source>
        <dbReference type="EMBL" id="GAA4134699.1"/>
    </source>
</evidence>
<gene>
    <name evidence="6" type="primary">xseB</name>
    <name evidence="7" type="ORF">GCM10022216_08010</name>
</gene>
<dbReference type="Pfam" id="PF02609">
    <property type="entry name" value="Exonuc_VII_S"/>
    <property type="match status" value="1"/>
</dbReference>
<dbReference type="SUPFAM" id="SSF116842">
    <property type="entry name" value="XseB-like"/>
    <property type="match status" value="1"/>
</dbReference>
<dbReference type="InterPro" id="IPR037004">
    <property type="entry name" value="Exonuc_VII_ssu_sf"/>
</dbReference>
<comment type="similarity">
    <text evidence="1 6">Belongs to the XseB family.</text>
</comment>
<keyword evidence="8" id="KW-1185">Reference proteome</keyword>
<reference evidence="8" key="1">
    <citation type="journal article" date="2019" name="Int. J. Syst. Evol. Microbiol.">
        <title>The Global Catalogue of Microorganisms (GCM) 10K type strain sequencing project: providing services to taxonomists for standard genome sequencing and annotation.</title>
        <authorList>
            <consortium name="The Broad Institute Genomics Platform"/>
            <consortium name="The Broad Institute Genome Sequencing Center for Infectious Disease"/>
            <person name="Wu L."/>
            <person name="Ma J."/>
        </authorList>
    </citation>
    <scope>NUCLEOTIDE SEQUENCE [LARGE SCALE GENOMIC DNA]</scope>
    <source>
        <strain evidence="8">JCM 16704</strain>
    </source>
</reference>
<dbReference type="EMBL" id="BAAAZI010000004">
    <property type="protein sequence ID" value="GAA4134699.1"/>
    <property type="molecule type" value="Genomic_DNA"/>
</dbReference>
<comment type="function">
    <text evidence="6">Bidirectionally degrades single-stranded DNA into large acid-insoluble oligonucleotides, which are then degraded further into small acid-soluble oligonucleotides.</text>
</comment>
<comment type="subunit">
    <text evidence="6">Heterooligomer composed of large and small subunits.</text>
</comment>
<evidence type="ECO:0000256" key="5">
    <source>
        <dbReference type="ARBA" id="ARBA00022839"/>
    </source>
</evidence>
<protein>
    <recommendedName>
        <fullName evidence="6">Exodeoxyribonuclease 7 small subunit</fullName>
        <ecNumber evidence="6">3.1.11.6</ecNumber>
    </recommendedName>
    <alternativeName>
        <fullName evidence="6">Exodeoxyribonuclease VII small subunit</fullName>
        <shortName evidence="6">Exonuclease VII small subunit</shortName>
    </alternativeName>
</protein>